<dbReference type="AlphaFoldDB" id="A0A7J5ZZ20"/>
<name>A0A7J5ZZ20_AMEME</name>
<sequence>MTLLSDITKKSEYKRSRGAFLLLFSPWFLIMWSSVVFYLARSRAHGLANWSNTKCSSEWRRQYSNGPQASSLGCEVTGISETTFQMCRRFAPSCWKPFNPRWKSACSRSRRSCIMLVSFFYMACKVIPSVWATC</sequence>
<evidence type="ECO:0000313" key="3">
    <source>
        <dbReference type="Proteomes" id="UP000593565"/>
    </source>
</evidence>
<organism evidence="2 3">
    <name type="scientific">Ameiurus melas</name>
    <name type="common">Black bullhead</name>
    <name type="synonym">Silurus melas</name>
    <dbReference type="NCBI Taxonomy" id="219545"/>
    <lineage>
        <taxon>Eukaryota</taxon>
        <taxon>Metazoa</taxon>
        <taxon>Chordata</taxon>
        <taxon>Craniata</taxon>
        <taxon>Vertebrata</taxon>
        <taxon>Euteleostomi</taxon>
        <taxon>Actinopterygii</taxon>
        <taxon>Neopterygii</taxon>
        <taxon>Teleostei</taxon>
        <taxon>Ostariophysi</taxon>
        <taxon>Siluriformes</taxon>
        <taxon>Ictaluridae</taxon>
        <taxon>Ameiurus</taxon>
    </lineage>
</organism>
<protein>
    <submittedName>
        <fullName evidence="2">Uncharacterized protein</fullName>
    </submittedName>
</protein>
<comment type="caution">
    <text evidence="2">The sequence shown here is derived from an EMBL/GenBank/DDBJ whole genome shotgun (WGS) entry which is preliminary data.</text>
</comment>
<keyword evidence="3" id="KW-1185">Reference proteome</keyword>
<feature type="transmembrane region" description="Helical" evidence="1">
    <location>
        <begin position="20"/>
        <end position="40"/>
    </location>
</feature>
<dbReference type="Proteomes" id="UP000593565">
    <property type="component" value="Unassembled WGS sequence"/>
</dbReference>
<evidence type="ECO:0000256" key="1">
    <source>
        <dbReference type="SAM" id="Phobius"/>
    </source>
</evidence>
<proteinExistence type="predicted"/>
<evidence type="ECO:0000313" key="2">
    <source>
        <dbReference type="EMBL" id="KAF4074919.1"/>
    </source>
</evidence>
<accession>A0A7J5ZZ20</accession>
<keyword evidence="1" id="KW-0472">Membrane</keyword>
<keyword evidence="1" id="KW-0812">Transmembrane</keyword>
<reference evidence="2 3" key="1">
    <citation type="submission" date="2020-02" db="EMBL/GenBank/DDBJ databases">
        <title>A chromosome-scale genome assembly of the black bullhead catfish (Ameiurus melas).</title>
        <authorList>
            <person name="Wen M."/>
            <person name="Zham M."/>
            <person name="Cabau C."/>
            <person name="Klopp C."/>
            <person name="Donnadieu C."/>
            <person name="Roques C."/>
            <person name="Bouchez O."/>
            <person name="Lampietro C."/>
            <person name="Jouanno E."/>
            <person name="Herpin A."/>
            <person name="Louis A."/>
            <person name="Berthelot C."/>
            <person name="Parey E."/>
            <person name="Roest-Crollius H."/>
            <person name="Braasch I."/>
            <person name="Postlethwait J."/>
            <person name="Robinson-Rechavi M."/>
            <person name="Echchiki A."/>
            <person name="Begum T."/>
            <person name="Montfort J."/>
            <person name="Schartl M."/>
            <person name="Bobe J."/>
            <person name="Guiguen Y."/>
        </authorList>
    </citation>
    <scope>NUCLEOTIDE SEQUENCE [LARGE SCALE GENOMIC DNA]</scope>
    <source>
        <strain evidence="2">M_S1</strain>
        <tissue evidence="2">Blood</tissue>
    </source>
</reference>
<keyword evidence="1" id="KW-1133">Transmembrane helix</keyword>
<dbReference type="EMBL" id="JAAGNN010000021">
    <property type="protein sequence ID" value="KAF4074919.1"/>
    <property type="molecule type" value="Genomic_DNA"/>
</dbReference>
<feature type="transmembrane region" description="Helical" evidence="1">
    <location>
        <begin position="113"/>
        <end position="132"/>
    </location>
</feature>
<gene>
    <name evidence="2" type="ORF">AMELA_G00228850</name>
</gene>